<dbReference type="Proteomes" id="UP000678499">
    <property type="component" value="Unassembled WGS sequence"/>
</dbReference>
<protein>
    <submittedName>
        <fullName evidence="1">Uncharacterized protein</fullName>
    </submittedName>
</protein>
<evidence type="ECO:0000313" key="1">
    <source>
        <dbReference type="EMBL" id="CAD7280515.1"/>
    </source>
</evidence>
<name>A0A7R9GFD1_9CRUS</name>
<dbReference type="AlphaFoldDB" id="A0A7R9GFD1"/>
<accession>A0A7R9GFD1</accession>
<gene>
    <name evidence="1" type="ORF">NMOB1V02_LOCUS8174</name>
</gene>
<dbReference type="EMBL" id="CAJPEX010002218">
    <property type="protein sequence ID" value="CAG0920667.1"/>
    <property type="molecule type" value="Genomic_DNA"/>
</dbReference>
<organism evidence="1">
    <name type="scientific">Notodromas monacha</name>
    <dbReference type="NCBI Taxonomy" id="399045"/>
    <lineage>
        <taxon>Eukaryota</taxon>
        <taxon>Metazoa</taxon>
        <taxon>Ecdysozoa</taxon>
        <taxon>Arthropoda</taxon>
        <taxon>Crustacea</taxon>
        <taxon>Oligostraca</taxon>
        <taxon>Ostracoda</taxon>
        <taxon>Podocopa</taxon>
        <taxon>Podocopida</taxon>
        <taxon>Cypridocopina</taxon>
        <taxon>Cypridoidea</taxon>
        <taxon>Cyprididae</taxon>
        <taxon>Notodromas</taxon>
    </lineage>
</organism>
<reference evidence="1" key="1">
    <citation type="submission" date="2020-11" db="EMBL/GenBank/DDBJ databases">
        <authorList>
            <person name="Tran Van P."/>
        </authorList>
    </citation>
    <scope>NUCLEOTIDE SEQUENCE</scope>
</reference>
<dbReference type="EMBL" id="OA884255">
    <property type="protein sequence ID" value="CAD7280515.1"/>
    <property type="molecule type" value="Genomic_DNA"/>
</dbReference>
<keyword evidence="2" id="KW-1185">Reference proteome</keyword>
<evidence type="ECO:0000313" key="2">
    <source>
        <dbReference type="Proteomes" id="UP000678499"/>
    </source>
</evidence>
<proteinExistence type="predicted"/>
<sequence>MTGPAHIPDSRVSDAPQAVTRLRPAGVPPPGPRSFLGLHLNKARLESWNASLMYNHEKEKCWVQKVGVMGGAVAKSSAPARWGSMLPVDPGSPPALSNSDRWGSLYPVEWKVFLVFQRGSSSDAILPICCWSIIESHMFSFVLVMSSGVVIKVLLLHRKRKSREEHYKHMNMADLDTVFRVTTTTIDRRKRRKGMRGLNDIFDGPETDHSCVQTDEISRVSCFRLAVSLKTTGASKVPEGVPAPVNEKLPTKKMLDGELSEFHPPGVSWRVAVNDERTNRNSGQDFEGHHAAVSEL</sequence>